<evidence type="ECO:0000313" key="2">
    <source>
        <dbReference type="EMBL" id="PTQ41163.1"/>
    </source>
</evidence>
<name>A0A2R6X4Y1_MARPO</name>
<feature type="region of interest" description="Disordered" evidence="1">
    <location>
        <begin position="120"/>
        <end position="139"/>
    </location>
</feature>
<feature type="region of interest" description="Disordered" evidence="1">
    <location>
        <begin position="1"/>
        <end position="62"/>
    </location>
</feature>
<dbReference type="Gramene" id="Mp1g08950.1">
    <property type="protein sequence ID" value="Mp1g08950.1.cds1"/>
    <property type="gene ID" value="Mp1g08950"/>
</dbReference>
<reference evidence="3" key="1">
    <citation type="journal article" date="2017" name="Cell">
        <title>Insights into land plant evolution garnered from the Marchantia polymorpha genome.</title>
        <authorList>
            <person name="Bowman J.L."/>
            <person name="Kohchi T."/>
            <person name="Yamato K.T."/>
            <person name="Jenkins J."/>
            <person name="Shu S."/>
            <person name="Ishizaki K."/>
            <person name="Yamaoka S."/>
            <person name="Nishihama R."/>
            <person name="Nakamura Y."/>
            <person name="Berger F."/>
            <person name="Adam C."/>
            <person name="Aki S.S."/>
            <person name="Althoff F."/>
            <person name="Araki T."/>
            <person name="Arteaga-Vazquez M.A."/>
            <person name="Balasubrmanian S."/>
            <person name="Barry K."/>
            <person name="Bauer D."/>
            <person name="Boehm C.R."/>
            <person name="Briginshaw L."/>
            <person name="Caballero-Perez J."/>
            <person name="Catarino B."/>
            <person name="Chen F."/>
            <person name="Chiyoda S."/>
            <person name="Chovatia M."/>
            <person name="Davies K.M."/>
            <person name="Delmans M."/>
            <person name="Demura T."/>
            <person name="Dierschke T."/>
            <person name="Dolan L."/>
            <person name="Dorantes-Acosta A.E."/>
            <person name="Eklund D.M."/>
            <person name="Florent S.N."/>
            <person name="Flores-Sandoval E."/>
            <person name="Fujiyama A."/>
            <person name="Fukuzawa H."/>
            <person name="Galik B."/>
            <person name="Grimanelli D."/>
            <person name="Grimwood J."/>
            <person name="Grossniklaus U."/>
            <person name="Hamada T."/>
            <person name="Haseloff J."/>
            <person name="Hetherington A.J."/>
            <person name="Higo A."/>
            <person name="Hirakawa Y."/>
            <person name="Hundley H.N."/>
            <person name="Ikeda Y."/>
            <person name="Inoue K."/>
            <person name="Inoue S.I."/>
            <person name="Ishida S."/>
            <person name="Jia Q."/>
            <person name="Kakita M."/>
            <person name="Kanazawa T."/>
            <person name="Kawai Y."/>
            <person name="Kawashima T."/>
            <person name="Kennedy M."/>
            <person name="Kinose K."/>
            <person name="Kinoshita T."/>
            <person name="Kohara Y."/>
            <person name="Koide E."/>
            <person name="Komatsu K."/>
            <person name="Kopischke S."/>
            <person name="Kubo M."/>
            <person name="Kyozuka J."/>
            <person name="Lagercrantz U."/>
            <person name="Lin S.S."/>
            <person name="Lindquist E."/>
            <person name="Lipzen A.M."/>
            <person name="Lu C.W."/>
            <person name="De Luna E."/>
            <person name="Martienssen R.A."/>
            <person name="Minamino N."/>
            <person name="Mizutani M."/>
            <person name="Mizutani M."/>
            <person name="Mochizuki N."/>
            <person name="Monte I."/>
            <person name="Mosher R."/>
            <person name="Nagasaki H."/>
            <person name="Nakagami H."/>
            <person name="Naramoto S."/>
            <person name="Nishitani K."/>
            <person name="Ohtani M."/>
            <person name="Okamoto T."/>
            <person name="Okumura M."/>
            <person name="Phillips J."/>
            <person name="Pollak B."/>
            <person name="Reinders A."/>
            <person name="Rovekamp M."/>
            <person name="Sano R."/>
            <person name="Sawa S."/>
            <person name="Schmid M.W."/>
            <person name="Shirakawa M."/>
            <person name="Solano R."/>
            <person name="Spunde A."/>
            <person name="Suetsugu N."/>
            <person name="Sugano S."/>
            <person name="Sugiyama A."/>
            <person name="Sun R."/>
            <person name="Suzuki Y."/>
            <person name="Takenaka M."/>
            <person name="Takezawa D."/>
            <person name="Tomogane H."/>
            <person name="Tsuzuki M."/>
            <person name="Ueda T."/>
            <person name="Umeda M."/>
            <person name="Ward J.M."/>
            <person name="Watanabe Y."/>
            <person name="Yazaki K."/>
            <person name="Yokoyama R."/>
            <person name="Yoshitake Y."/>
            <person name="Yotsui I."/>
            <person name="Zachgo S."/>
            <person name="Schmutz J."/>
        </authorList>
    </citation>
    <scope>NUCLEOTIDE SEQUENCE [LARGE SCALE GENOMIC DNA]</scope>
    <source>
        <strain evidence="3">Tak-1</strain>
    </source>
</reference>
<organism evidence="2 3">
    <name type="scientific">Marchantia polymorpha</name>
    <name type="common">Common liverwort</name>
    <name type="synonym">Marchantia aquatica</name>
    <dbReference type="NCBI Taxonomy" id="3197"/>
    <lineage>
        <taxon>Eukaryota</taxon>
        <taxon>Viridiplantae</taxon>
        <taxon>Streptophyta</taxon>
        <taxon>Embryophyta</taxon>
        <taxon>Marchantiophyta</taxon>
        <taxon>Marchantiopsida</taxon>
        <taxon>Marchantiidae</taxon>
        <taxon>Marchantiales</taxon>
        <taxon>Marchantiaceae</taxon>
        <taxon>Marchantia</taxon>
    </lineage>
</organism>
<protein>
    <submittedName>
        <fullName evidence="2">Uncharacterized protein</fullName>
    </submittedName>
</protein>
<evidence type="ECO:0000313" key="3">
    <source>
        <dbReference type="Proteomes" id="UP000244005"/>
    </source>
</evidence>
<sequence>MFDSAPALSPAPHPSPEPSDNRHHKNPGVPELSTRGFGRGRGPPWAPPRAGKGRSVALPSSDDNSITARWCCLAGMPPPPTPPWRTIPPPARSLSHPVLSYARRAIPFFDPRSCPPPGPRFAVPPARSQIRSQSGPGPRRRWVSLALTKVRRVESSSHSTAPVSPSFRTSGIVSVGSPLLTMTNSLPQVNGTAGVAGLRERTRVGQNSV</sequence>
<evidence type="ECO:0000256" key="1">
    <source>
        <dbReference type="SAM" id="MobiDB-lite"/>
    </source>
</evidence>
<gene>
    <name evidence="2" type="ORF">MARPO_0036s0135</name>
</gene>
<accession>A0A2R6X4Y1</accession>
<keyword evidence="3" id="KW-1185">Reference proteome</keyword>
<dbReference type="AlphaFoldDB" id="A0A2R6X4Y1"/>
<proteinExistence type="predicted"/>
<dbReference type="EMBL" id="KZ772708">
    <property type="protein sequence ID" value="PTQ41163.1"/>
    <property type="molecule type" value="Genomic_DNA"/>
</dbReference>
<dbReference type="Proteomes" id="UP000244005">
    <property type="component" value="Unassembled WGS sequence"/>
</dbReference>